<keyword evidence="1" id="KW-0472">Membrane</keyword>
<keyword evidence="1" id="KW-1133">Transmembrane helix</keyword>
<accession>A0A0M2HJU8</accession>
<feature type="transmembrane region" description="Helical" evidence="1">
    <location>
        <begin position="20"/>
        <end position="44"/>
    </location>
</feature>
<sequence>MRIDPDSRALGGFSTFLTFVALNLLYILVCLPIVTIGAATSALYEVTIRYSDDESGRPLKDFFPAFRANFGRATVLMLCLLLPAALLGFSSVFWFAYPALFAGVAGVVAVIGAVYLFAAFLYAMAQVAYLTGPVRQTLKNSLLLPAAEPVRTLGVLVIPVTAVALTILFPPVAILIATIGFSVGAYATAFLFRSVFARHEV</sequence>
<protein>
    <recommendedName>
        <fullName evidence="4">Membrane protein YesL</fullName>
    </recommendedName>
</protein>
<feature type="transmembrane region" description="Helical" evidence="1">
    <location>
        <begin position="150"/>
        <end position="169"/>
    </location>
</feature>
<keyword evidence="1" id="KW-0812">Transmembrane</keyword>
<proteinExistence type="predicted"/>
<dbReference type="Proteomes" id="UP000034098">
    <property type="component" value="Unassembled WGS sequence"/>
</dbReference>
<dbReference type="AlphaFoldDB" id="A0A0M2HJU8"/>
<dbReference type="Pfam" id="PF04854">
    <property type="entry name" value="DUF624"/>
    <property type="match status" value="1"/>
</dbReference>
<keyword evidence="3" id="KW-1185">Reference proteome</keyword>
<dbReference type="EMBL" id="JYJA01000025">
    <property type="protein sequence ID" value="KJL44599.1"/>
    <property type="molecule type" value="Genomic_DNA"/>
</dbReference>
<feature type="transmembrane region" description="Helical" evidence="1">
    <location>
        <begin position="75"/>
        <end position="97"/>
    </location>
</feature>
<comment type="caution">
    <text evidence="2">The sequence shown here is derived from an EMBL/GenBank/DDBJ whole genome shotgun (WGS) entry which is preliminary data.</text>
</comment>
<dbReference type="RefSeq" id="WP_045297015.1">
    <property type="nucleotide sequence ID" value="NZ_JYJA01000025.1"/>
</dbReference>
<dbReference type="InterPro" id="IPR006938">
    <property type="entry name" value="DUF624"/>
</dbReference>
<dbReference type="OrthoDB" id="9814991at2"/>
<name>A0A0M2HJU8_MICTR</name>
<reference evidence="2 3" key="1">
    <citation type="submission" date="2015-02" db="EMBL/GenBank/DDBJ databases">
        <title>Draft genome sequences of ten Microbacterium spp. with emphasis on heavy metal contaminated environments.</title>
        <authorList>
            <person name="Corretto E."/>
        </authorList>
    </citation>
    <scope>NUCLEOTIDE SEQUENCE [LARGE SCALE GENOMIC DNA]</scope>
    <source>
        <strain evidence="2 3">DSM 8608</strain>
    </source>
</reference>
<organism evidence="2 3">
    <name type="scientific">Microbacterium trichothecenolyticum</name>
    <name type="common">Aureobacterium trichothecenolyticum</name>
    <dbReference type="NCBI Taxonomy" id="69370"/>
    <lineage>
        <taxon>Bacteria</taxon>
        <taxon>Bacillati</taxon>
        <taxon>Actinomycetota</taxon>
        <taxon>Actinomycetes</taxon>
        <taxon>Micrococcales</taxon>
        <taxon>Microbacteriaceae</taxon>
        <taxon>Microbacterium</taxon>
    </lineage>
</organism>
<gene>
    <name evidence="2" type="ORF">RS82_00771</name>
</gene>
<dbReference type="PATRIC" id="fig|69370.6.peg.795"/>
<evidence type="ECO:0000313" key="2">
    <source>
        <dbReference type="EMBL" id="KJL44599.1"/>
    </source>
</evidence>
<feature type="transmembrane region" description="Helical" evidence="1">
    <location>
        <begin position="103"/>
        <end position="129"/>
    </location>
</feature>
<feature type="transmembrane region" description="Helical" evidence="1">
    <location>
        <begin position="175"/>
        <end position="196"/>
    </location>
</feature>
<evidence type="ECO:0008006" key="4">
    <source>
        <dbReference type="Google" id="ProtNLM"/>
    </source>
</evidence>
<evidence type="ECO:0000313" key="3">
    <source>
        <dbReference type="Proteomes" id="UP000034098"/>
    </source>
</evidence>
<evidence type="ECO:0000256" key="1">
    <source>
        <dbReference type="SAM" id="Phobius"/>
    </source>
</evidence>